<accession>A0A272EMS8</accession>
<evidence type="ECO:0000313" key="2">
    <source>
        <dbReference type="EMBL" id="PAS91392.1"/>
    </source>
</evidence>
<organism evidence="2 3">
    <name type="scientific">Candidatus Dactylopiibacterium carminicum</name>
    <dbReference type="NCBI Taxonomy" id="857335"/>
    <lineage>
        <taxon>Bacteria</taxon>
        <taxon>Pseudomonadati</taxon>
        <taxon>Pseudomonadota</taxon>
        <taxon>Betaproteobacteria</taxon>
        <taxon>Rhodocyclales</taxon>
        <taxon>Rhodocyclaceae</taxon>
        <taxon>Candidatus Dactylopiibacterium</taxon>
    </lineage>
</organism>
<dbReference type="InterPro" id="IPR027417">
    <property type="entry name" value="P-loop_NTPase"/>
</dbReference>
<protein>
    <recommendedName>
        <fullName evidence="5">CobQ/CobB/MinD/ParA nucleotide binding domain-containing protein</fullName>
    </recommendedName>
</protein>
<name>A0A272EMS8_9RHOO</name>
<evidence type="ECO:0000313" key="1">
    <source>
        <dbReference type="EMBL" id="KAF7597798.1"/>
    </source>
</evidence>
<dbReference type="EMBL" id="NMRN01000091">
    <property type="protein sequence ID" value="PAS91392.1"/>
    <property type="molecule type" value="Genomic_DNA"/>
</dbReference>
<dbReference type="AlphaFoldDB" id="A0A272EMS8"/>
<sequence length="230" mass="24919">MSAIISLIGSKGGTGKTTLAHLLCFGLGLMGRKAVCVLTDPGRLPPPHGALPYVSADGRDAQARQRILTTLRSREGWVGVVDGGANRLATDMEMYRLSDLVLLPFRDSQEDLRVVCEDLKRLPNALALPTQWPSNPWQFGAAQRLLETVPAELQGRVLAPVFALSCSKQLLQHPQPSVVPTSLRKLSQAFAFQMLGLLEADRTRLNAAQTALGASRRLEDMMENAPASVV</sequence>
<evidence type="ECO:0000313" key="4">
    <source>
        <dbReference type="Proteomes" id="UP000623509"/>
    </source>
</evidence>
<dbReference type="Gene3D" id="3.40.50.300">
    <property type="entry name" value="P-loop containing nucleotide triphosphate hydrolases"/>
    <property type="match status" value="1"/>
</dbReference>
<dbReference type="Proteomes" id="UP000216107">
    <property type="component" value="Unassembled WGS sequence"/>
</dbReference>
<keyword evidence="4" id="KW-1185">Reference proteome</keyword>
<dbReference type="EMBL" id="MDUX01000089">
    <property type="protein sequence ID" value="KAF7597798.1"/>
    <property type="molecule type" value="Genomic_DNA"/>
</dbReference>
<gene>
    <name evidence="1" type="ORF">BGI27_16775</name>
    <name evidence="2" type="ORF">CGU29_16725</name>
</gene>
<evidence type="ECO:0008006" key="5">
    <source>
        <dbReference type="Google" id="ProtNLM"/>
    </source>
</evidence>
<dbReference type="SUPFAM" id="SSF52540">
    <property type="entry name" value="P-loop containing nucleoside triphosphate hydrolases"/>
    <property type="match status" value="1"/>
</dbReference>
<reference evidence="1 4" key="1">
    <citation type="submission" date="2016-08" db="EMBL/GenBank/DDBJ databases">
        <title>Candidatus Dactylopiibacterium carminicum genome sequence.</title>
        <authorList>
            <person name="Ramirez-Puebla S.T."/>
            <person name="Ormeno-Orrillo E."/>
            <person name="Vera-Ponce De Leon A."/>
            <person name="Luis L."/>
            <person name="Sanchez-Flores A."/>
            <person name="Monica R."/>
            <person name="Martinez-Romero E."/>
        </authorList>
    </citation>
    <scope>NUCLEOTIDE SEQUENCE [LARGE SCALE GENOMIC DNA]</scope>
    <source>
        <strain evidence="1">END1</strain>
    </source>
</reference>
<comment type="caution">
    <text evidence="2">The sequence shown here is derived from an EMBL/GenBank/DDBJ whole genome shotgun (WGS) entry which is preliminary data.</text>
</comment>
<dbReference type="OrthoDB" id="8680634at2"/>
<dbReference type="Proteomes" id="UP000623509">
    <property type="component" value="Unassembled WGS sequence"/>
</dbReference>
<evidence type="ECO:0000313" key="3">
    <source>
        <dbReference type="Proteomes" id="UP000216107"/>
    </source>
</evidence>
<reference evidence="2 3" key="2">
    <citation type="submission" date="2017-07" db="EMBL/GenBank/DDBJ databases">
        <title>Candidatus Dactylopiibacterium carminicum, a nitrogen-fixing symbiont of the cochineal insect Dactylopius coccus and Dactylopius opuntiae (Hemiptera: Coccoidea: Dactylopiidae).</title>
        <authorList>
            <person name="Vera A."/>
        </authorList>
    </citation>
    <scope>NUCLEOTIDE SEQUENCE [LARGE SCALE GENOMIC DNA]</scope>
    <source>
        <strain evidence="2 3">NFDCM</strain>
    </source>
</reference>
<proteinExistence type="predicted"/>
<dbReference type="RefSeq" id="WP_095525959.1">
    <property type="nucleotide sequence ID" value="NZ_MDUX01000089.1"/>
</dbReference>